<comment type="caution">
    <text evidence="2">The sequence shown here is derived from an EMBL/GenBank/DDBJ whole genome shotgun (WGS) entry which is preliminary data.</text>
</comment>
<organism evidence="2 3">
    <name type="scientific">Actinomadura luzonensis</name>
    <dbReference type="NCBI Taxonomy" id="2805427"/>
    <lineage>
        <taxon>Bacteria</taxon>
        <taxon>Bacillati</taxon>
        <taxon>Actinomycetota</taxon>
        <taxon>Actinomycetes</taxon>
        <taxon>Streptosporangiales</taxon>
        <taxon>Thermomonosporaceae</taxon>
        <taxon>Actinomadura</taxon>
    </lineage>
</organism>
<sequence length="340" mass="33974">MTVPRPPAVLALNLGGLAVDADGVAGATLTVRANGPGPVAVTAAWSAPGTAGRTQSLVLRGSTAYTRTLSWPIGERPCGSTVTLTVTTSPAAPGGARTASVAVPPCPAEVTGLRVALDFPAAPARAAQAAIRVTASGPGAIPVQARFAVDGEPVGSRGATLSGRTSYARTLTYALRSRPCGSTVSVQVTAGGRTAAARTSVSCPPAVRQVSVLRASAGDGVTATVRVLTSNRQPVRLTVRYASGEGGGTRSATLSGGTSYVRTFSFPVKLGCGAKWSVTASTDPAAANGGDTASGVTAGCPREDPPSQEPPTKEPPTKEPQKTPSPTPKPETSDTPAEID</sequence>
<protein>
    <submittedName>
        <fullName evidence="2">Uncharacterized protein</fullName>
    </submittedName>
</protein>
<feature type="compositionally biased region" description="Basic and acidic residues" evidence="1">
    <location>
        <begin position="301"/>
        <end position="321"/>
    </location>
</feature>
<gene>
    <name evidence="2" type="ORF">MF672_001725</name>
</gene>
<accession>A0ABT0FJN8</accession>
<evidence type="ECO:0000313" key="2">
    <source>
        <dbReference type="EMBL" id="MCK2212525.1"/>
    </source>
</evidence>
<keyword evidence="3" id="KW-1185">Reference proteome</keyword>
<dbReference type="RefSeq" id="WP_242384003.1">
    <property type="nucleotide sequence ID" value="NZ_JAKRKC020000001.1"/>
</dbReference>
<proteinExistence type="predicted"/>
<reference evidence="2 3" key="1">
    <citation type="submission" date="2022-04" db="EMBL/GenBank/DDBJ databases">
        <title>Genome draft of Actinomadura sp. ATCC 31491.</title>
        <authorList>
            <person name="Shi X."/>
            <person name="Du Y."/>
        </authorList>
    </citation>
    <scope>NUCLEOTIDE SEQUENCE [LARGE SCALE GENOMIC DNA]</scope>
    <source>
        <strain evidence="2 3">ATCC 31491</strain>
    </source>
</reference>
<dbReference type="EMBL" id="JAKRKC020000001">
    <property type="protein sequence ID" value="MCK2212525.1"/>
    <property type="molecule type" value="Genomic_DNA"/>
</dbReference>
<name>A0ABT0FJN8_9ACTN</name>
<evidence type="ECO:0000313" key="3">
    <source>
        <dbReference type="Proteomes" id="UP001317259"/>
    </source>
</evidence>
<dbReference type="Proteomes" id="UP001317259">
    <property type="component" value="Unassembled WGS sequence"/>
</dbReference>
<evidence type="ECO:0000256" key="1">
    <source>
        <dbReference type="SAM" id="MobiDB-lite"/>
    </source>
</evidence>
<feature type="region of interest" description="Disordered" evidence="1">
    <location>
        <begin position="283"/>
        <end position="340"/>
    </location>
</feature>